<dbReference type="AlphaFoldDB" id="A0AAV3M9H2"/>
<reference evidence="1 2" key="1">
    <citation type="submission" date="2014-01" db="EMBL/GenBank/DDBJ databases">
        <authorList>
            <person name="Durkin A.S."/>
            <person name="McCorrison J."/>
            <person name="Torralba M."/>
            <person name="Gillis M."/>
            <person name="Haft D.H."/>
            <person name="Methe B."/>
            <person name="Sutton G."/>
            <person name="Nelson K.E."/>
        </authorList>
    </citation>
    <scope>NUCLEOTIDE SEQUENCE [LARGE SCALE GENOMIC DNA]</scope>
    <source>
        <strain evidence="1 2">205/92</strain>
    </source>
</reference>
<dbReference type="EMBL" id="JALD01000024">
    <property type="protein sequence ID" value="EUD12401.1"/>
    <property type="molecule type" value="Genomic_DNA"/>
</dbReference>
<proteinExistence type="predicted"/>
<comment type="caution">
    <text evidence="1">The sequence shown here is derived from an EMBL/GenBank/DDBJ whole genome shotgun (WGS) entry which is preliminary data.</text>
</comment>
<dbReference type="GeneID" id="57292578"/>
<sequence>MNVNKKKLAEIFNVDVRTITAWQSQGLPIHSGGGKGHEAIFETDVVIGWYAQRETDIENEKLRREVTDLRMAAESDLQPGTIEYERYRLTKAQADTQELKNAREEEQVVETELFMYILRRVAQEVAGILTRIPQTLQRKFPDISPVHLDAVKTEIAKASNIASAAETGVDRWMDDFKRTTNR</sequence>
<protein>
    <submittedName>
        <fullName evidence="1">Terminase small subunit</fullName>
    </submittedName>
</protein>
<organism evidence="1 2">
    <name type="scientific">Providencia alcalifaciens 205/92</name>
    <dbReference type="NCBI Taxonomy" id="1256988"/>
    <lineage>
        <taxon>Bacteria</taxon>
        <taxon>Pseudomonadati</taxon>
        <taxon>Pseudomonadota</taxon>
        <taxon>Gammaproteobacteria</taxon>
        <taxon>Enterobacterales</taxon>
        <taxon>Morganellaceae</taxon>
        <taxon>Providencia</taxon>
    </lineage>
</organism>
<evidence type="ECO:0000313" key="2">
    <source>
        <dbReference type="Proteomes" id="UP000022311"/>
    </source>
</evidence>
<dbReference type="Pfam" id="PF07471">
    <property type="entry name" value="Phage_Nu1"/>
    <property type="match status" value="1"/>
</dbReference>
<dbReference type="InterPro" id="IPR036388">
    <property type="entry name" value="WH-like_DNA-bd_sf"/>
</dbReference>
<dbReference type="SUPFAM" id="SSF46955">
    <property type="entry name" value="Putative DNA-binding domain"/>
    <property type="match status" value="1"/>
</dbReference>
<name>A0AAV3M9H2_9GAMM</name>
<dbReference type="Proteomes" id="UP000022311">
    <property type="component" value="Unassembled WGS sequence"/>
</dbReference>
<accession>A0AAV3M9H2</accession>
<dbReference type="RefSeq" id="WP_006657591.1">
    <property type="nucleotide sequence ID" value="NZ_JALD01000024.1"/>
</dbReference>
<dbReference type="InterPro" id="IPR010906">
    <property type="entry name" value="Phage_lambda_Nu1_terminase-ssu"/>
</dbReference>
<dbReference type="Gene3D" id="1.10.10.10">
    <property type="entry name" value="Winged helix-like DNA-binding domain superfamily/Winged helix DNA-binding domain"/>
    <property type="match status" value="1"/>
</dbReference>
<evidence type="ECO:0000313" key="1">
    <source>
        <dbReference type="EMBL" id="EUD12401.1"/>
    </source>
</evidence>
<dbReference type="InterPro" id="IPR009061">
    <property type="entry name" value="DNA-bd_dom_put_sf"/>
</dbReference>
<gene>
    <name evidence="1" type="ORF">HMPREF1563_2844</name>
</gene>